<evidence type="ECO:0000313" key="1">
    <source>
        <dbReference type="EMBL" id="MXD81400.1"/>
    </source>
</evidence>
<feature type="non-terminal residue" evidence="1">
    <location>
        <position position="22"/>
    </location>
</feature>
<sequence>MVYAFICIHSINCYLRKYLHMV</sequence>
<proteinExistence type="predicted"/>
<protein>
    <submittedName>
        <fullName evidence="1">Transcriptional regulator</fullName>
    </submittedName>
</protein>
<comment type="caution">
    <text evidence="1">The sequence shown here is derived from an EMBL/GenBank/DDBJ whole genome shotgun (WGS) entry which is preliminary data.</text>
</comment>
<accession>A0A6D0L8D6</accession>
<name>A0A6D0L8D6_ECOLX</name>
<gene>
    <name evidence="1" type="ORF">FQ020_22725</name>
</gene>
<reference evidence="1" key="1">
    <citation type="submission" date="2019-07" db="EMBL/GenBank/DDBJ databases">
        <title>Multiple sources of pathogenic and antibiotic resistant Escherichia coli represent a challenge to tackle transmission in low-income settings.</title>
        <authorList>
            <person name="Montealegre M.C."/>
            <person name="Talavera A."/>
            <person name="Roy S."/>
            <person name="Hossain M.I."/>
            <person name="Islam M.A."/>
            <person name="Lanza V.F."/>
            <person name="Julian T.R."/>
        </authorList>
    </citation>
    <scope>NUCLEOTIDE SEQUENCE</scope>
    <source>
        <strain evidence="1">HH15CH</strain>
    </source>
</reference>
<organism evidence="1">
    <name type="scientific">Escherichia coli</name>
    <dbReference type="NCBI Taxonomy" id="562"/>
    <lineage>
        <taxon>Bacteria</taxon>
        <taxon>Pseudomonadati</taxon>
        <taxon>Pseudomonadota</taxon>
        <taxon>Gammaproteobacteria</taxon>
        <taxon>Enterobacterales</taxon>
        <taxon>Enterobacteriaceae</taxon>
        <taxon>Escherichia</taxon>
    </lineage>
</organism>
<dbReference type="EMBL" id="VNYQ01000144">
    <property type="protein sequence ID" value="MXD81400.1"/>
    <property type="molecule type" value="Genomic_DNA"/>
</dbReference>
<dbReference type="AlphaFoldDB" id="A0A6D0L8D6"/>